<feature type="compositionally biased region" description="Polar residues" evidence="3">
    <location>
        <begin position="142"/>
        <end position="154"/>
    </location>
</feature>
<feature type="compositionally biased region" description="Low complexity" evidence="3">
    <location>
        <begin position="781"/>
        <end position="790"/>
    </location>
</feature>
<feature type="region of interest" description="Disordered" evidence="3">
    <location>
        <begin position="128"/>
        <end position="180"/>
    </location>
</feature>
<dbReference type="SUPFAM" id="SSF57701">
    <property type="entry name" value="Zn2/Cys6 DNA-binding domain"/>
    <property type="match status" value="1"/>
</dbReference>
<dbReference type="Proteomes" id="UP000799423">
    <property type="component" value="Unassembled WGS sequence"/>
</dbReference>
<reference evidence="5" key="1">
    <citation type="submission" date="2020-01" db="EMBL/GenBank/DDBJ databases">
        <authorList>
            <consortium name="DOE Joint Genome Institute"/>
            <person name="Haridas S."/>
            <person name="Albert R."/>
            <person name="Binder M."/>
            <person name="Bloem J."/>
            <person name="Labutti K."/>
            <person name="Salamov A."/>
            <person name="Andreopoulos B."/>
            <person name="Baker S.E."/>
            <person name="Barry K."/>
            <person name="Bills G."/>
            <person name="Bluhm B.H."/>
            <person name="Cannon C."/>
            <person name="Castanera R."/>
            <person name="Culley D.E."/>
            <person name="Daum C."/>
            <person name="Ezra D."/>
            <person name="Gonzalez J.B."/>
            <person name="Henrissat B."/>
            <person name="Kuo A."/>
            <person name="Liang C."/>
            <person name="Lipzen A."/>
            <person name="Lutzoni F."/>
            <person name="Magnuson J."/>
            <person name="Mondo S."/>
            <person name="Nolan M."/>
            <person name="Ohm R."/>
            <person name="Pangilinan J."/>
            <person name="Park H.-J."/>
            <person name="Ramirez L."/>
            <person name="Alfaro M."/>
            <person name="Sun H."/>
            <person name="Tritt A."/>
            <person name="Yoshinaga Y."/>
            <person name="Zwiers L.-H."/>
            <person name="Turgeon B.G."/>
            <person name="Goodwin S.B."/>
            <person name="Spatafora J.W."/>
            <person name="Crous P.W."/>
            <person name="Grigoriev I.V."/>
        </authorList>
    </citation>
    <scope>NUCLEOTIDE SEQUENCE</scope>
    <source>
        <strain evidence="5">IPT5</strain>
    </source>
</reference>
<keyword evidence="6" id="KW-1185">Reference proteome</keyword>
<dbReference type="Pfam" id="PF04082">
    <property type="entry name" value="Fungal_trans"/>
    <property type="match status" value="1"/>
</dbReference>
<dbReference type="SMART" id="SM00066">
    <property type="entry name" value="GAL4"/>
    <property type="match status" value="1"/>
</dbReference>
<gene>
    <name evidence="5" type="ORF">T440DRAFT_466610</name>
</gene>
<organism evidence="5 6">
    <name type="scientific">Plenodomus tracheiphilus IPT5</name>
    <dbReference type="NCBI Taxonomy" id="1408161"/>
    <lineage>
        <taxon>Eukaryota</taxon>
        <taxon>Fungi</taxon>
        <taxon>Dikarya</taxon>
        <taxon>Ascomycota</taxon>
        <taxon>Pezizomycotina</taxon>
        <taxon>Dothideomycetes</taxon>
        <taxon>Pleosporomycetidae</taxon>
        <taxon>Pleosporales</taxon>
        <taxon>Pleosporineae</taxon>
        <taxon>Leptosphaeriaceae</taxon>
        <taxon>Plenodomus</taxon>
    </lineage>
</organism>
<name>A0A6A7BDK4_9PLEO</name>
<dbReference type="InterPro" id="IPR001138">
    <property type="entry name" value="Zn2Cys6_DnaBD"/>
</dbReference>
<proteinExistence type="predicted"/>
<keyword evidence="1" id="KW-0479">Metal-binding</keyword>
<dbReference type="PANTHER" id="PTHR46910">
    <property type="entry name" value="TRANSCRIPTION FACTOR PDR1"/>
    <property type="match status" value="1"/>
</dbReference>
<feature type="region of interest" description="Disordered" evidence="3">
    <location>
        <begin position="849"/>
        <end position="908"/>
    </location>
</feature>
<evidence type="ECO:0000256" key="1">
    <source>
        <dbReference type="ARBA" id="ARBA00022723"/>
    </source>
</evidence>
<dbReference type="PROSITE" id="PS50048">
    <property type="entry name" value="ZN2_CY6_FUNGAL_2"/>
    <property type="match status" value="1"/>
</dbReference>
<feature type="domain" description="Zn(2)-C6 fungal-type" evidence="4">
    <location>
        <begin position="55"/>
        <end position="85"/>
    </location>
</feature>
<dbReference type="GO" id="GO:0008270">
    <property type="term" value="F:zinc ion binding"/>
    <property type="evidence" value="ECO:0007669"/>
    <property type="project" value="InterPro"/>
</dbReference>
<dbReference type="AlphaFoldDB" id="A0A6A7BDK4"/>
<evidence type="ECO:0000259" key="4">
    <source>
        <dbReference type="PROSITE" id="PS50048"/>
    </source>
</evidence>
<dbReference type="GO" id="GO:0000981">
    <property type="term" value="F:DNA-binding transcription factor activity, RNA polymerase II-specific"/>
    <property type="evidence" value="ECO:0007669"/>
    <property type="project" value="InterPro"/>
</dbReference>
<dbReference type="SMART" id="SM00906">
    <property type="entry name" value="Fungal_trans"/>
    <property type="match status" value="1"/>
</dbReference>
<keyword evidence="2" id="KW-0539">Nucleus</keyword>
<evidence type="ECO:0000256" key="3">
    <source>
        <dbReference type="SAM" id="MobiDB-lite"/>
    </source>
</evidence>
<dbReference type="InterPro" id="IPR007219">
    <property type="entry name" value="XnlR_reg_dom"/>
</dbReference>
<dbReference type="PROSITE" id="PS00463">
    <property type="entry name" value="ZN2_CY6_FUNGAL_1"/>
    <property type="match status" value="1"/>
</dbReference>
<protein>
    <recommendedName>
        <fullName evidence="4">Zn(2)-C6 fungal-type domain-containing protein</fullName>
    </recommendedName>
</protein>
<feature type="compositionally biased region" description="Polar residues" evidence="3">
    <location>
        <begin position="797"/>
        <end position="814"/>
    </location>
</feature>
<dbReference type="EMBL" id="MU006298">
    <property type="protein sequence ID" value="KAF2852449.1"/>
    <property type="molecule type" value="Genomic_DNA"/>
</dbReference>
<sequence>MATKRPSEEDLPLVVNKIQRIEHAAPPSPHQRHPNNDFSGSVKRKLADSKRTGQACDRCKVRKIRCDGRPEGCTPCEQNRSPCRTTDRITGRATVRGHAEAMESENSYLRNHIADLQAQLREVGVEPRAPPAYTAPQPPSHPWSSHATDHQSWSDAPRKTSASPLPGYAPAGSSIKSEPLPLPQFKHGSIGDNYLGVAPGDRLLSHIKGTSLSIFGTEIDITDHMTSEAEYEASPMSYTTLVKISLGNQSVKNPGLPPYDTLKEYAIWYLRSLNPYTMLVHKPAFMDLVWRFGNDASFTPTVAEIVTMHMMLATIQYQIATRNSQQSALAEESHMHYHYALSFFKEILLQKHTWQCIQALTMICHHLRTFPKPGAAWIMTSITNLYAIELGLHRSVKAWGAHEDMTKLDIEMRKRIFWTLIALQINFNGRLGRPMPLGLEDIDVEYPEPMNDCLPGEDAKLDSAHQCSFQVGIQVAKYTCLELDLYKSIYTVRHSPHGYAENVKRLEARLQQWKEEIPYQLRDPLQATVDDRIFALYLEYWHQAYHLLLHHPAVCRSTDPVIQSSNLDKCLDASQKMLHNCTEMMHMKSLDIPWINTVVYIAATFTTLFVSSTRKDQLSPVDMTKLKGDMATWLEIIGECDQFLGSAGRLRGAISTIIDQSLSAINDSIVKRTATETLARVAMQTPQNLATQSSTNTVPVYDNTMYREYSTAASVPTDPTLTSHTSAYPSMTGAPTHPYNLGTPVPTPQQSTNAFDQQSYTVSDETTLTSTHVAALAAAAASNTTSQPSSDAYAYTHTPTADPSHHQPTAYSANGFTPQDWRSWGRTYLQHMSHPGEYLNTATTLMTLGRESSGGSQDPGSGSDGQGQGQGGQGLVVDGSGVGIHGHDRGQHHWPNIQFSGAANGHLG</sequence>
<dbReference type="CDD" id="cd00067">
    <property type="entry name" value="GAL4"/>
    <property type="match status" value="1"/>
</dbReference>
<dbReference type="PANTHER" id="PTHR46910:SF4">
    <property type="entry name" value="ZN(2)-C6 FUNGAL-TYPE DOMAIN-CONTAINING PROTEIN"/>
    <property type="match status" value="1"/>
</dbReference>
<dbReference type="InterPro" id="IPR036864">
    <property type="entry name" value="Zn2-C6_fun-type_DNA-bd_sf"/>
</dbReference>
<evidence type="ECO:0000313" key="5">
    <source>
        <dbReference type="EMBL" id="KAF2852449.1"/>
    </source>
</evidence>
<dbReference type="Gene3D" id="4.10.240.10">
    <property type="entry name" value="Zn(2)-C6 fungal-type DNA-binding domain"/>
    <property type="match status" value="1"/>
</dbReference>
<dbReference type="OrthoDB" id="4456959at2759"/>
<dbReference type="GO" id="GO:0006351">
    <property type="term" value="P:DNA-templated transcription"/>
    <property type="evidence" value="ECO:0007669"/>
    <property type="project" value="InterPro"/>
</dbReference>
<evidence type="ECO:0000313" key="6">
    <source>
        <dbReference type="Proteomes" id="UP000799423"/>
    </source>
</evidence>
<evidence type="ECO:0000256" key="2">
    <source>
        <dbReference type="ARBA" id="ARBA00023242"/>
    </source>
</evidence>
<accession>A0A6A7BDK4</accession>
<dbReference type="Pfam" id="PF00172">
    <property type="entry name" value="Zn_clus"/>
    <property type="match status" value="1"/>
</dbReference>
<feature type="compositionally biased region" description="Gly residues" evidence="3">
    <location>
        <begin position="862"/>
        <end position="884"/>
    </location>
</feature>
<dbReference type="CDD" id="cd12148">
    <property type="entry name" value="fungal_TF_MHR"/>
    <property type="match status" value="1"/>
</dbReference>
<feature type="region of interest" description="Disordered" evidence="3">
    <location>
        <begin position="781"/>
        <end position="814"/>
    </location>
</feature>
<feature type="region of interest" description="Disordered" evidence="3">
    <location>
        <begin position="21"/>
        <end position="54"/>
    </location>
</feature>
<dbReference type="InterPro" id="IPR050987">
    <property type="entry name" value="AtrR-like"/>
</dbReference>
<dbReference type="GO" id="GO:0003677">
    <property type="term" value="F:DNA binding"/>
    <property type="evidence" value="ECO:0007669"/>
    <property type="project" value="InterPro"/>
</dbReference>